<evidence type="ECO:0000256" key="1">
    <source>
        <dbReference type="SAM" id="MobiDB-lite"/>
    </source>
</evidence>
<gene>
    <name evidence="3" type="ORF">M430DRAFT_39834</name>
</gene>
<keyword evidence="4" id="KW-1185">Reference proteome</keyword>
<name>A0A2T3BBX1_AMORE</name>
<dbReference type="InterPro" id="IPR012349">
    <property type="entry name" value="Split_barrel_FMN-bd"/>
</dbReference>
<dbReference type="Gene3D" id="2.30.110.10">
    <property type="entry name" value="Electron Transport, Fmn-binding Protein, Chain A"/>
    <property type="match status" value="1"/>
</dbReference>
<organism evidence="3 4">
    <name type="scientific">Amorphotheca resinae ATCC 22711</name>
    <dbReference type="NCBI Taxonomy" id="857342"/>
    <lineage>
        <taxon>Eukaryota</taxon>
        <taxon>Fungi</taxon>
        <taxon>Dikarya</taxon>
        <taxon>Ascomycota</taxon>
        <taxon>Pezizomycotina</taxon>
        <taxon>Leotiomycetes</taxon>
        <taxon>Helotiales</taxon>
        <taxon>Amorphothecaceae</taxon>
        <taxon>Amorphotheca</taxon>
    </lineage>
</organism>
<dbReference type="STRING" id="857342.A0A2T3BBX1"/>
<proteinExistence type="predicted"/>
<dbReference type="InterPro" id="IPR038725">
    <property type="entry name" value="YdaG_split_barrel_FMN-bd"/>
</dbReference>
<dbReference type="GeneID" id="36575425"/>
<dbReference type="PANTHER" id="PTHR34818:SF1">
    <property type="entry name" value="PROTEIN BLI-3"/>
    <property type="match status" value="1"/>
</dbReference>
<accession>A0A2T3BBX1</accession>
<dbReference type="SUPFAM" id="SSF50475">
    <property type="entry name" value="FMN-binding split barrel"/>
    <property type="match status" value="1"/>
</dbReference>
<dbReference type="RefSeq" id="XP_024724397.1">
    <property type="nucleotide sequence ID" value="XM_024867344.1"/>
</dbReference>
<dbReference type="InterPro" id="IPR052917">
    <property type="entry name" value="Stress-Dev_Protein"/>
</dbReference>
<sequence length="208" mass="22981">MSTSTSDKPTADPYREKNIDNVSLKEKIEDLSEFISKCKFGMMTTHHGQTGALVSRCMGLAAKENNGVDLIFHTNTISGKTSDISHDPHVNISFLNSSGEWASISGTSSMITDRGTIKKYYSPALKAWLGDLGDGVHDGGPEDPRIGVIRVRTNTATYAIARRGEKGVEDQVRRGELGGEKEGETPQVTRLREVNEQEIERWRRGEKE</sequence>
<dbReference type="InParanoid" id="A0A2T3BBX1"/>
<dbReference type="EMBL" id="KZ679007">
    <property type="protein sequence ID" value="PSS25798.1"/>
    <property type="molecule type" value="Genomic_DNA"/>
</dbReference>
<dbReference type="Pfam" id="PF16242">
    <property type="entry name" value="Pyrid_ox_like"/>
    <property type="match status" value="1"/>
</dbReference>
<evidence type="ECO:0000313" key="4">
    <source>
        <dbReference type="Proteomes" id="UP000241818"/>
    </source>
</evidence>
<feature type="domain" description="General stress protein FMN-binding split barrel" evidence="2">
    <location>
        <begin position="26"/>
        <end position="161"/>
    </location>
</feature>
<dbReference type="Proteomes" id="UP000241818">
    <property type="component" value="Unassembled WGS sequence"/>
</dbReference>
<dbReference type="OrthoDB" id="434253at2759"/>
<dbReference type="PANTHER" id="PTHR34818">
    <property type="entry name" value="PROTEIN BLI-3"/>
    <property type="match status" value="1"/>
</dbReference>
<evidence type="ECO:0000259" key="2">
    <source>
        <dbReference type="Pfam" id="PF16242"/>
    </source>
</evidence>
<reference evidence="3 4" key="1">
    <citation type="journal article" date="2018" name="New Phytol.">
        <title>Comparative genomics and transcriptomics depict ericoid mycorrhizal fungi as versatile saprotrophs and plant mutualists.</title>
        <authorList>
            <person name="Martino E."/>
            <person name="Morin E."/>
            <person name="Grelet G.A."/>
            <person name="Kuo A."/>
            <person name="Kohler A."/>
            <person name="Daghino S."/>
            <person name="Barry K.W."/>
            <person name="Cichocki N."/>
            <person name="Clum A."/>
            <person name="Dockter R.B."/>
            <person name="Hainaut M."/>
            <person name="Kuo R.C."/>
            <person name="LaButti K."/>
            <person name="Lindahl B.D."/>
            <person name="Lindquist E.A."/>
            <person name="Lipzen A."/>
            <person name="Khouja H.R."/>
            <person name="Magnuson J."/>
            <person name="Murat C."/>
            <person name="Ohm R.A."/>
            <person name="Singer S.W."/>
            <person name="Spatafora J.W."/>
            <person name="Wang M."/>
            <person name="Veneault-Fourrey C."/>
            <person name="Henrissat B."/>
            <person name="Grigoriev I.V."/>
            <person name="Martin F.M."/>
            <person name="Perotto S."/>
        </authorList>
    </citation>
    <scope>NUCLEOTIDE SEQUENCE [LARGE SCALE GENOMIC DNA]</scope>
    <source>
        <strain evidence="3 4">ATCC 22711</strain>
    </source>
</reference>
<feature type="region of interest" description="Disordered" evidence="1">
    <location>
        <begin position="166"/>
        <end position="193"/>
    </location>
</feature>
<protein>
    <recommendedName>
        <fullName evidence="2">General stress protein FMN-binding split barrel domain-containing protein</fullName>
    </recommendedName>
</protein>
<evidence type="ECO:0000313" key="3">
    <source>
        <dbReference type="EMBL" id="PSS25798.1"/>
    </source>
</evidence>
<dbReference type="AlphaFoldDB" id="A0A2T3BBX1"/>